<evidence type="ECO:0000256" key="2">
    <source>
        <dbReference type="ARBA" id="ARBA00022525"/>
    </source>
</evidence>
<evidence type="ECO:0000256" key="1">
    <source>
        <dbReference type="ARBA" id="ARBA00004613"/>
    </source>
</evidence>
<dbReference type="PANTHER" id="PTHR23303:SF15">
    <property type="entry name" value="COLOSSIN-A"/>
    <property type="match status" value="1"/>
</dbReference>
<dbReference type="InterPro" id="IPR005084">
    <property type="entry name" value="CBM6"/>
</dbReference>
<dbReference type="InterPro" id="IPR002126">
    <property type="entry name" value="Cadherin-like_dom"/>
</dbReference>
<proteinExistence type="predicted"/>
<dbReference type="SUPFAM" id="SSF49785">
    <property type="entry name" value="Galactose-binding domain-like"/>
    <property type="match status" value="1"/>
</dbReference>
<evidence type="ECO:0000313" key="6">
    <source>
        <dbReference type="EMBL" id="PTW50261.1"/>
    </source>
</evidence>
<keyword evidence="2" id="KW-0964">Secreted</keyword>
<dbReference type="AlphaFoldDB" id="A0A8E3AQZ3"/>
<evidence type="ECO:0000259" key="4">
    <source>
        <dbReference type="PROSITE" id="PS50268"/>
    </source>
</evidence>
<protein>
    <submittedName>
        <fullName evidence="6">SdrD B-like protein</fullName>
    </submittedName>
</protein>
<dbReference type="InterPro" id="IPR033764">
    <property type="entry name" value="Sdr_B"/>
</dbReference>
<organism evidence="6 7">
    <name type="scientific">Rhodovulum kholense</name>
    <dbReference type="NCBI Taxonomy" id="453584"/>
    <lineage>
        <taxon>Bacteria</taxon>
        <taxon>Pseudomonadati</taxon>
        <taxon>Pseudomonadota</taxon>
        <taxon>Alphaproteobacteria</taxon>
        <taxon>Rhodobacterales</taxon>
        <taxon>Paracoccaceae</taxon>
        <taxon>Rhodovulum</taxon>
    </lineage>
</organism>
<dbReference type="InterPro" id="IPR008979">
    <property type="entry name" value="Galactose-bd-like_sf"/>
</dbReference>
<dbReference type="Gene3D" id="2.60.120.260">
    <property type="entry name" value="Galactose-binding domain-like"/>
    <property type="match status" value="2"/>
</dbReference>
<dbReference type="EMBL" id="QAYC01000005">
    <property type="protein sequence ID" value="PTW50261.1"/>
    <property type="molecule type" value="Genomic_DNA"/>
</dbReference>
<evidence type="ECO:0000259" key="5">
    <source>
        <dbReference type="PROSITE" id="PS51175"/>
    </source>
</evidence>
<dbReference type="PANTHER" id="PTHR23303">
    <property type="entry name" value="CARBOXYPEPTIDASE REGULATORY REGION-CONTAINING"/>
    <property type="match status" value="1"/>
</dbReference>
<comment type="caution">
    <text evidence="6">The sequence shown here is derived from an EMBL/GenBank/DDBJ whole genome shotgun (WGS) entry which is preliminary data.</text>
</comment>
<reference evidence="6 7" key="1">
    <citation type="submission" date="2018-04" db="EMBL/GenBank/DDBJ databases">
        <title>Genomic Encyclopedia of Archaeal and Bacterial Type Strains, Phase II (KMG-II): from individual species to whole genera.</title>
        <authorList>
            <person name="Goeker M."/>
        </authorList>
    </citation>
    <scope>NUCLEOTIDE SEQUENCE [LARGE SCALE GENOMIC DNA]</scope>
    <source>
        <strain evidence="6 7">DSM 19783</strain>
    </source>
</reference>
<dbReference type="OrthoDB" id="9773411at2"/>
<dbReference type="PROSITE" id="PS51175">
    <property type="entry name" value="CBM6"/>
    <property type="match status" value="1"/>
</dbReference>
<keyword evidence="7" id="KW-1185">Reference proteome</keyword>
<evidence type="ECO:0000256" key="3">
    <source>
        <dbReference type="ARBA" id="ARBA00022729"/>
    </source>
</evidence>
<dbReference type="GO" id="GO:0005576">
    <property type="term" value="C:extracellular region"/>
    <property type="evidence" value="ECO:0007669"/>
    <property type="project" value="UniProtKB-SubCell"/>
</dbReference>
<dbReference type="Gene3D" id="2.60.40.60">
    <property type="entry name" value="Cadherins"/>
    <property type="match status" value="1"/>
</dbReference>
<dbReference type="SUPFAM" id="SSF49313">
    <property type="entry name" value="Cadherin-like"/>
    <property type="match status" value="1"/>
</dbReference>
<dbReference type="InterPro" id="IPR013783">
    <property type="entry name" value="Ig-like_fold"/>
</dbReference>
<dbReference type="PROSITE" id="PS50268">
    <property type="entry name" value="CADHERIN_2"/>
    <property type="match status" value="1"/>
</dbReference>
<dbReference type="GO" id="GO:0005509">
    <property type="term" value="F:calcium ion binding"/>
    <property type="evidence" value="ECO:0007669"/>
    <property type="project" value="InterPro"/>
</dbReference>
<dbReference type="Proteomes" id="UP000244037">
    <property type="component" value="Unassembled WGS sequence"/>
</dbReference>
<dbReference type="GO" id="GO:0007156">
    <property type="term" value="P:homophilic cell adhesion via plasma membrane adhesion molecules"/>
    <property type="evidence" value="ECO:0007669"/>
    <property type="project" value="InterPro"/>
</dbReference>
<dbReference type="CDD" id="cd11304">
    <property type="entry name" value="Cadherin_repeat"/>
    <property type="match status" value="1"/>
</dbReference>
<dbReference type="InterPro" id="IPR051417">
    <property type="entry name" value="SDr/BOS_complex"/>
</dbReference>
<name>A0A8E3AQZ3_9RHOB</name>
<keyword evidence="3" id="KW-0732">Signal</keyword>
<dbReference type="CDD" id="cd02795">
    <property type="entry name" value="CBM6-CBM35-CBM36_like"/>
    <property type="match status" value="1"/>
</dbReference>
<dbReference type="Pfam" id="PF17210">
    <property type="entry name" value="SdrD_B"/>
    <property type="match status" value="2"/>
</dbReference>
<dbReference type="Gene3D" id="2.60.40.10">
    <property type="entry name" value="Immunoglobulins"/>
    <property type="match status" value="2"/>
</dbReference>
<gene>
    <name evidence="6" type="ORF">C8N38_105220</name>
</gene>
<sequence>MTYYYGHYQKRYEWTAYTEADLLASNDTNLSCGDSFKMPACATVTMATYDDDSILSGDEYCDDNASDWSGQDAYVNGGRVGAQLYAEQYHVLRGSDGRIYYLIEIEVEGYDAPGKGDDFFTFYGAVPPAGVTLTVVQTCNVSGCMIDYACLGAGCVAPPNTPPTFSNAPGNCITIDENTTFVIDLDATDADGDALSYAVVGGADAALFKIDAATGQLGFIAPPDYEAPADAGGDNTYEVQVRVSDGKGGEEVKLLKVCVQDVAEGGSGSCTVIEAEDMSLCGYKVEGRSDASDGAGIMLCAGSGYATTTFHGGTGSYDLTLTYMDESDGRGAIDVYVNGSTVKTIWLNENGDGDGGVGSSSWSSVTIEDLSLKAGDKITLKGYGDCGEFARIDKIEICQPACEPCVVIEAEDMCAYNFVAVRGAEASGGELVRLACGNWGALSTSFKGCDGTYDLRVFAQDENDGQSTLVIRINGQEVGTILLDGDTDGAGDDNGTFTAFKIENLTVHAGDKIEIYACGDDGEFVRIDKIQLCQDEEPVLGALGDTVWYDTDRDGIQDAGELGAAGVTVTLLNGDGSATGRSTVTDADGKYLFDGLEEGQYRVQFDGVAGYDFTTADAGDDALDSDADPATGLSHIIDLGAGETDLTIDAGLVTKLGALGDTVWYDTDRDGLQDAGELGAAGVLVALLNGDGSATGRTTVTDADGKYLFDGLEAGQYRVQFDEVAGFDFTTADAGDDALDSDADPATGLSHIIDLGAGEIDLTIDAGLIEENRTPEPEDDAGRGCADTVIVVDVLGNDSDPDGDTLTITEIDGQAISEGQTVSTAAGDVTLEGGVLKVLGNANAAIAALDIGEQATAGFSYTVSDGNGGTASANVEMTYCGDANSLQSLIDSLPETATYQVIAGNEVSPIQDYGYDLLITGTGDDRLDGIVFEKAYCLSFQTAVATDGSFATAPELTGNIESGEDGSVFGATQVGLANGLAAADNLDLINWMIAQDFEANSAGSVDGKFSGWEVQLAIWELTDTLDPGVWGTDSVSDFVLGLDPAYGQSADVDFLVQQALANGEGFVAGDGDIASFIVDPDPVTPENAQPFIVAFDFDQNDCLC</sequence>
<comment type="subcellular location">
    <subcellularLocation>
        <location evidence="1">Secreted</location>
    </subcellularLocation>
</comment>
<dbReference type="GO" id="GO:0016020">
    <property type="term" value="C:membrane"/>
    <property type="evidence" value="ECO:0007669"/>
    <property type="project" value="InterPro"/>
</dbReference>
<dbReference type="SUPFAM" id="SSF117074">
    <property type="entry name" value="Hypothetical protein PA1324"/>
    <property type="match status" value="2"/>
</dbReference>
<dbReference type="GO" id="GO:0030246">
    <property type="term" value="F:carbohydrate binding"/>
    <property type="evidence" value="ECO:0007669"/>
    <property type="project" value="InterPro"/>
</dbReference>
<accession>A0A8E3AQZ3</accession>
<feature type="domain" description="Cadherin" evidence="4">
    <location>
        <begin position="180"/>
        <end position="278"/>
    </location>
</feature>
<feature type="domain" description="CBM6" evidence="5">
    <location>
        <begin position="271"/>
        <end position="398"/>
    </location>
</feature>
<evidence type="ECO:0000313" key="7">
    <source>
        <dbReference type="Proteomes" id="UP000244037"/>
    </source>
</evidence>
<dbReference type="RefSeq" id="WP_108026357.1">
    <property type="nucleotide sequence ID" value="NZ_QAYC01000005.1"/>
</dbReference>
<dbReference type="Pfam" id="PF17963">
    <property type="entry name" value="Big_9"/>
    <property type="match status" value="2"/>
</dbReference>
<dbReference type="InterPro" id="IPR015919">
    <property type="entry name" value="Cadherin-like_sf"/>
</dbReference>